<comment type="caution">
    <text evidence="4">The sequence shown here is derived from an EMBL/GenBank/DDBJ whole genome shotgun (WGS) entry which is preliminary data.</text>
</comment>
<dbReference type="SUPFAM" id="SSF51735">
    <property type="entry name" value="NAD(P)-binding Rossmann-fold domains"/>
    <property type="match status" value="1"/>
</dbReference>
<keyword evidence="2" id="KW-0521">NADP</keyword>
<keyword evidence="3" id="KW-0560">Oxidoreductase</keyword>
<dbReference type="Proteomes" id="UP000266272">
    <property type="component" value="Unassembled WGS sequence"/>
</dbReference>
<reference evidence="4 5" key="1">
    <citation type="journal article" date="2018" name="PLoS Pathog.">
        <title>Evolution of structural diversity of trichothecenes, a family of toxins produced by plant pathogenic and entomopathogenic fungi.</title>
        <authorList>
            <person name="Proctor R.H."/>
            <person name="McCormick S.P."/>
            <person name="Kim H.S."/>
            <person name="Cardoza R.E."/>
            <person name="Stanley A.M."/>
            <person name="Lindo L."/>
            <person name="Kelly A."/>
            <person name="Brown D.W."/>
            <person name="Lee T."/>
            <person name="Vaughan M.M."/>
            <person name="Alexander N.J."/>
            <person name="Busman M."/>
            <person name="Gutierrez S."/>
        </authorList>
    </citation>
    <scope>NUCLEOTIDE SEQUENCE [LARGE SCALE GENOMIC DNA]</scope>
    <source>
        <strain evidence="4 5">IBT 40837</strain>
    </source>
</reference>
<comment type="similarity">
    <text evidence="1">Belongs to the short-chain dehydrogenases/reductases (SDR) family.</text>
</comment>
<dbReference type="PRINTS" id="PR00080">
    <property type="entry name" value="SDRFAMILY"/>
</dbReference>
<dbReference type="PROSITE" id="PS00061">
    <property type="entry name" value="ADH_SHORT"/>
    <property type="match status" value="1"/>
</dbReference>
<dbReference type="OrthoDB" id="498125at2759"/>
<organism evidence="4 5">
    <name type="scientific">Trichoderma arundinaceum</name>
    <dbReference type="NCBI Taxonomy" id="490622"/>
    <lineage>
        <taxon>Eukaryota</taxon>
        <taxon>Fungi</taxon>
        <taxon>Dikarya</taxon>
        <taxon>Ascomycota</taxon>
        <taxon>Pezizomycotina</taxon>
        <taxon>Sordariomycetes</taxon>
        <taxon>Hypocreomycetidae</taxon>
        <taxon>Hypocreales</taxon>
        <taxon>Hypocreaceae</taxon>
        <taxon>Trichoderma</taxon>
    </lineage>
</organism>
<dbReference type="InterPro" id="IPR020904">
    <property type="entry name" value="Sc_DH/Rdtase_CS"/>
</dbReference>
<dbReference type="Gene3D" id="3.40.50.720">
    <property type="entry name" value="NAD(P)-binding Rossmann-like Domain"/>
    <property type="match status" value="1"/>
</dbReference>
<dbReference type="GO" id="GO:0016491">
    <property type="term" value="F:oxidoreductase activity"/>
    <property type="evidence" value="ECO:0007669"/>
    <property type="project" value="UniProtKB-KW"/>
</dbReference>
<dbReference type="AlphaFoldDB" id="A0A395NWJ7"/>
<dbReference type="FunFam" id="3.40.50.720:FF:000084">
    <property type="entry name" value="Short-chain dehydrogenase reductase"/>
    <property type="match status" value="1"/>
</dbReference>
<evidence type="ECO:0000256" key="1">
    <source>
        <dbReference type="ARBA" id="ARBA00006484"/>
    </source>
</evidence>
<keyword evidence="5" id="KW-1185">Reference proteome</keyword>
<evidence type="ECO:0000256" key="3">
    <source>
        <dbReference type="ARBA" id="ARBA00023002"/>
    </source>
</evidence>
<dbReference type="PANTHER" id="PTHR43639">
    <property type="entry name" value="OXIDOREDUCTASE, SHORT-CHAIN DEHYDROGENASE/REDUCTASE FAMILY (AFU_ORTHOLOGUE AFUA_5G02870)"/>
    <property type="match status" value="1"/>
</dbReference>
<dbReference type="PRINTS" id="PR00081">
    <property type="entry name" value="GDHRDH"/>
</dbReference>
<evidence type="ECO:0000313" key="5">
    <source>
        <dbReference type="Proteomes" id="UP000266272"/>
    </source>
</evidence>
<evidence type="ECO:0000256" key="2">
    <source>
        <dbReference type="ARBA" id="ARBA00022857"/>
    </source>
</evidence>
<dbReference type="NCBIfam" id="NF005559">
    <property type="entry name" value="PRK07231.1"/>
    <property type="match status" value="1"/>
</dbReference>
<proteinExistence type="inferred from homology"/>
<dbReference type="InterPro" id="IPR036291">
    <property type="entry name" value="NAD(P)-bd_dom_sf"/>
</dbReference>
<sequence>MAPGKLLEGQVALVTGGGSGKTSDTQPAHFDEYILRRFYAGYGEGIANLFADEGCKVVIADINEANGQRVATDISNRSGSVAFVKMNITSPKDWQAALDFAKATFGGLDILVNNAGWTYTVKDTHTVTEQEYDRVFDINVKGIFHSVNTVLPHFLAQGSGNIINIGSCITENPTKGLTWYGATKGAVDMITRHLAKEYSSKGIRVNGISPSIGQTSLMPDFIGKDPDAASLASLAAPVPLNRLCTPLDVAKGSLYFATPYFNNFQTGIILRVDGGHYI</sequence>
<accession>A0A395NWJ7</accession>
<dbReference type="EMBL" id="PXOA01000121">
    <property type="protein sequence ID" value="RFU80167.1"/>
    <property type="molecule type" value="Genomic_DNA"/>
</dbReference>
<dbReference type="InterPro" id="IPR002347">
    <property type="entry name" value="SDR_fam"/>
</dbReference>
<dbReference type="Pfam" id="PF13561">
    <property type="entry name" value="adh_short_C2"/>
    <property type="match status" value="1"/>
</dbReference>
<dbReference type="PANTHER" id="PTHR43639:SF1">
    <property type="entry name" value="SHORT-CHAIN DEHYDROGENASE_REDUCTASE FAMILY PROTEIN"/>
    <property type="match status" value="1"/>
</dbReference>
<name>A0A395NWJ7_TRIAR</name>
<evidence type="ECO:0000313" key="4">
    <source>
        <dbReference type="EMBL" id="RFU80167.1"/>
    </source>
</evidence>
<protein>
    <submittedName>
        <fullName evidence="4">Short-chain dehydrogenase reductase family</fullName>
    </submittedName>
</protein>
<dbReference type="STRING" id="490622.A0A395NWJ7"/>
<gene>
    <name evidence="4" type="ORF">TARUN_2039</name>
</gene>